<sequence>MPLNVSATEEHLEYHCRKRTTIFVLQLLKIEEKWLIKNIKMRKMKYVGLMKRHDSLEKFILEIIIPSRRRRGRPKRR</sequence>
<proteinExistence type="predicted"/>
<organism evidence="1">
    <name type="scientific">Arion vulgaris</name>
    <dbReference type="NCBI Taxonomy" id="1028688"/>
    <lineage>
        <taxon>Eukaryota</taxon>
        <taxon>Metazoa</taxon>
        <taxon>Spiralia</taxon>
        <taxon>Lophotrochozoa</taxon>
        <taxon>Mollusca</taxon>
        <taxon>Gastropoda</taxon>
        <taxon>Heterobranchia</taxon>
        <taxon>Euthyneura</taxon>
        <taxon>Panpulmonata</taxon>
        <taxon>Eupulmonata</taxon>
        <taxon>Stylommatophora</taxon>
        <taxon>Helicina</taxon>
        <taxon>Arionoidea</taxon>
        <taxon>Arionidae</taxon>
        <taxon>Arion</taxon>
    </lineage>
</organism>
<reference evidence="1" key="1">
    <citation type="submission" date="2014-12" db="EMBL/GenBank/DDBJ databases">
        <title>Insight into the proteome of Arion vulgaris.</title>
        <authorList>
            <person name="Aradska J."/>
            <person name="Bulat T."/>
            <person name="Smidak R."/>
            <person name="Sarate P."/>
            <person name="Gangsoo J."/>
            <person name="Sialana F."/>
            <person name="Bilban M."/>
            <person name="Lubec G."/>
        </authorList>
    </citation>
    <scope>NUCLEOTIDE SEQUENCE</scope>
    <source>
        <tissue evidence="1">Skin</tissue>
    </source>
</reference>
<name>A0A0B7ATE8_9EUPU</name>
<dbReference type="AlphaFoldDB" id="A0A0B7ATE8"/>
<protein>
    <submittedName>
        <fullName evidence="1">Uncharacterized protein</fullName>
    </submittedName>
</protein>
<dbReference type="EMBL" id="HACG01036401">
    <property type="protein sequence ID" value="CEK83266.1"/>
    <property type="molecule type" value="Transcribed_RNA"/>
</dbReference>
<evidence type="ECO:0000313" key="1">
    <source>
        <dbReference type="EMBL" id="CEK83266.1"/>
    </source>
</evidence>
<gene>
    <name evidence="1" type="primary">ORF136173</name>
</gene>
<accession>A0A0B7ATE8</accession>